<feature type="domain" description="Ig-like" evidence="6">
    <location>
        <begin position="576"/>
        <end position="663"/>
    </location>
</feature>
<evidence type="ECO:0000313" key="7">
    <source>
        <dbReference type="Proteomes" id="UP000515146"/>
    </source>
</evidence>
<dbReference type="PANTHER" id="PTHR23278:SF19">
    <property type="entry name" value="OBSCURIN"/>
    <property type="match status" value="1"/>
</dbReference>
<feature type="compositionally biased region" description="Low complexity" evidence="4">
    <location>
        <begin position="1000"/>
        <end position="1019"/>
    </location>
</feature>
<feature type="domain" description="Ig-like" evidence="6">
    <location>
        <begin position="242"/>
        <end position="370"/>
    </location>
</feature>
<keyword evidence="3" id="KW-1015">Disulfide bond</keyword>
<dbReference type="InterPro" id="IPR013098">
    <property type="entry name" value="Ig_I-set"/>
</dbReference>
<accession>A0A6P6YD13</accession>
<dbReference type="Pfam" id="PF08205">
    <property type="entry name" value="C2-set_2"/>
    <property type="match status" value="1"/>
</dbReference>
<dbReference type="SMART" id="SM00409">
    <property type="entry name" value="IG"/>
    <property type="match status" value="4"/>
</dbReference>
<feature type="region of interest" description="Disordered" evidence="4">
    <location>
        <begin position="997"/>
        <end position="1019"/>
    </location>
</feature>
<proteinExistence type="predicted"/>
<dbReference type="KEGG" id="dpte:113797107"/>
<evidence type="ECO:0000313" key="8">
    <source>
        <dbReference type="RefSeq" id="XP_027203237.1"/>
    </source>
</evidence>
<dbReference type="Pfam" id="PF07679">
    <property type="entry name" value="I-set"/>
    <property type="match status" value="1"/>
</dbReference>
<gene>
    <name evidence="8" type="primary">LOC113797107</name>
</gene>
<keyword evidence="5" id="KW-1133">Transmembrane helix</keyword>
<dbReference type="GO" id="GO:0016020">
    <property type="term" value="C:membrane"/>
    <property type="evidence" value="ECO:0007669"/>
    <property type="project" value="UniProtKB-SubCell"/>
</dbReference>
<dbReference type="SUPFAM" id="SSF48726">
    <property type="entry name" value="Immunoglobulin"/>
    <property type="match status" value="4"/>
</dbReference>
<dbReference type="Gene3D" id="2.60.40.10">
    <property type="entry name" value="Immunoglobulins"/>
    <property type="match status" value="5"/>
</dbReference>
<dbReference type="CDD" id="cd00096">
    <property type="entry name" value="Ig"/>
    <property type="match status" value="1"/>
</dbReference>
<keyword evidence="5" id="KW-0812">Transmembrane</keyword>
<evidence type="ECO:0000256" key="2">
    <source>
        <dbReference type="ARBA" id="ARBA00023136"/>
    </source>
</evidence>
<evidence type="ECO:0000256" key="3">
    <source>
        <dbReference type="ARBA" id="ARBA00023157"/>
    </source>
</evidence>
<feature type="transmembrane region" description="Helical" evidence="5">
    <location>
        <begin position="855"/>
        <end position="876"/>
    </location>
</feature>
<comment type="subcellular location">
    <subcellularLocation>
        <location evidence="1">Membrane</location>
        <topology evidence="1">Single-pass membrane protein</topology>
    </subcellularLocation>
</comment>
<dbReference type="InterPro" id="IPR036179">
    <property type="entry name" value="Ig-like_dom_sf"/>
</dbReference>
<feature type="transmembrane region" description="Helical" evidence="5">
    <location>
        <begin position="12"/>
        <end position="29"/>
    </location>
</feature>
<evidence type="ECO:0000259" key="6">
    <source>
        <dbReference type="PROSITE" id="PS50835"/>
    </source>
</evidence>
<dbReference type="AlphaFoldDB" id="A0A6P6YD13"/>
<dbReference type="OrthoDB" id="6498559at2759"/>
<dbReference type="Pfam" id="PF13927">
    <property type="entry name" value="Ig_3"/>
    <property type="match status" value="1"/>
</dbReference>
<dbReference type="RefSeq" id="XP_027203237.1">
    <property type="nucleotide sequence ID" value="XM_027347436.1"/>
</dbReference>
<protein>
    <submittedName>
        <fullName evidence="8">Uncharacterized protein LOC113797107</fullName>
    </submittedName>
</protein>
<organism evidence="7 8">
    <name type="scientific">Dermatophagoides pteronyssinus</name>
    <name type="common">European house dust mite</name>
    <dbReference type="NCBI Taxonomy" id="6956"/>
    <lineage>
        <taxon>Eukaryota</taxon>
        <taxon>Metazoa</taxon>
        <taxon>Ecdysozoa</taxon>
        <taxon>Arthropoda</taxon>
        <taxon>Chelicerata</taxon>
        <taxon>Arachnida</taxon>
        <taxon>Acari</taxon>
        <taxon>Acariformes</taxon>
        <taxon>Sarcoptiformes</taxon>
        <taxon>Astigmata</taxon>
        <taxon>Psoroptidia</taxon>
        <taxon>Analgoidea</taxon>
        <taxon>Pyroglyphidae</taxon>
        <taxon>Dermatophagoidinae</taxon>
        <taxon>Dermatophagoides</taxon>
    </lineage>
</organism>
<keyword evidence="2 5" id="KW-0472">Membrane</keyword>
<keyword evidence="7" id="KW-1185">Reference proteome</keyword>
<dbReference type="SMART" id="SM00408">
    <property type="entry name" value="IGc2"/>
    <property type="match status" value="2"/>
</dbReference>
<feature type="domain" description="Ig-like" evidence="6">
    <location>
        <begin position="376"/>
        <end position="474"/>
    </location>
</feature>
<evidence type="ECO:0000256" key="5">
    <source>
        <dbReference type="SAM" id="Phobius"/>
    </source>
</evidence>
<evidence type="ECO:0000256" key="1">
    <source>
        <dbReference type="ARBA" id="ARBA00004167"/>
    </source>
</evidence>
<dbReference type="InterPro" id="IPR013162">
    <property type="entry name" value="CD80_C2-set"/>
</dbReference>
<dbReference type="OMA" id="IDSENWI"/>
<feature type="domain" description="Ig-like" evidence="6">
    <location>
        <begin position="479"/>
        <end position="569"/>
    </location>
</feature>
<evidence type="ECO:0000256" key="4">
    <source>
        <dbReference type="SAM" id="MobiDB-lite"/>
    </source>
</evidence>
<dbReference type="InterPro" id="IPR007110">
    <property type="entry name" value="Ig-like_dom"/>
</dbReference>
<reference evidence="8" key="1">
    <citation type="submission" date="2025-08" db="UniProtKB">
        <authorList>
            <consortium name="RefSeq"/>
        </authorList>
    </citation>
    <scope>IDENTIFICATION</scope>
    <source>
        <strain evidence="8">Airmid</strain>
    </source>
</reference>
<dbReference type="PANTHER" id="PTHR23278">
    <property type="entry name" value="SIDESTEP PROTEIN"/>
    <property type="match status" value="1"/>
</dbReference>
<dbReference type="InterPro" id="IPR003599">
    <property type="entry name" value="Ig_sub"/>
</dbReference>
<dbReference type="Proteomes" id="UP000515146">
    <property type="component" value="Unplaced"/>
</dbReference>
<dbReference type="PROSITE" id="PS50835">
    <property type="entry name" value="IG_LIKE"/>
    <property type="match status" value="4"/>
</dbReference>
<dbReference type="InterPro" id="IPR003598">
    <property type="entry name" value="Ig_sub2"/>
</dbReference>
<dbReference type="InParanoid" id="A0A6P6YD13"/>
<name>A0A6P6YD13_DERPT</name>
<dbReference type="InterPro" id="IPR013783">
    <property type="entry name" value="Ig-like_fold"/>
</dbReference>
<sequence>MMYLVCGQNKVMTMIITMTISLLLMINIFERNRFIFVDCRYDYNRIKIDRKQVLLYKQIELACSLRAQDSPDPLMAINKAAPFQHNHHNHHHPHHQSKSMTDVVMLIFWFKGLNAKAPFLIIDTRHHYGSQRQMVPSSPSTVMTTNERTAISGVALKPSSKLDYVMDTLSNGSSPSEAVYRSNGVTDSFLERASYRIDYQQQVAFLLIERVQAEDEGIYRCRVDYRHSRTTNRFIHLELIIPPTKVFIRDHNDTFITDGGLAGPYLEGQYIELICETKQAKPLPQVLWYEGSTLIDDSYELVFDSHSKRNAAASFEANSTNTFNYLYKALVRARNRLKLIQPLMRNDLLRQFRCVATNNDMIEPVSSVVNIDLILPPINVEIVLSSKEAFHKGQNAQILCRSHGSRPVAQLHWYRHGQRVLSRIEDYYDVDQNFSRSIMRFVPDENDDGSEIVCQAINIRLDQGQAIQDEQRIIVHYMPIIQLSLIQSQNMLTENSSVRFRCAIRANPFPNKPAIWFYNATPIQQSDDRFTVLDDNQLAIDCLRPQHHDGNYYCLAENSLGRNRSNDLSIQVSYAPRCRRTETYAVAINETITIVCEVDARPSLVYFNWYHNGTAMSVNHHKYTTRGSQSVLMFMPRDRYDYGQLSCVAQNSIGKTKEPCVYTVIPFGPPEPIHKCIVDMLDERYSIDEYDEQSSPKIKCQYHFNGGIDTYCRLEIYRPVDHMLIWNMTDNIEQSNGIDSCIFDYPITWLMANISHLNQYRIKLNVLTFNQQGSSKPYIFYTHLPKIAQTYATSTKSSSSNSLIPLILNHISDLNDTSSMNDANSSFNNDNASISWNLPSIIAKLFKLLVTNGNWIFALIFLLLSVLMGFLVRTIVRIQQLKHNNHINEHIIMKRFSITNHHNNVDNNDTLQSEMMITPFKQYSLPNVPLDDHHDPFDYLYDQQTNDIMIANNKPQHVLCTTTTSNNDQFVDYIDDNFNQCLYGDVQRKFIKFNPQHATSSSSNNHHHCCSSSSVITLV</sequence>